<evidence type="ECO:0000313" key="2">
    <source>
        <dbReference type="EMBL" id="WYY26233.1"/>
    </source>
</evidence>
<accession>A0ABZ2U7X8</accession>
<keyword evidence="1" id="KW-1133">Transmembrane helix</keyword>
<gene>
    <name evidence="2" type="ORF">AshY1_00790</name>
</gene>
<keyword evidence="1" id="KW-0812">Transmembrane</keyword>
<evidence type="ECO:0008006" key="4">
    <source>
        <dbReference type="Google" id="ProtNLM"/>
    </source>
</evidence>
<sequence length="82" mass="9462">MKMIFNYTKGIIFFSFGCIFLISICVFLIFFLKSGSDTTETNDSDSNVEINPEINSESLDTYVEEQETPTSIDKVRKFERLI</sequence>
<dbReference type="RefSeq" id="WP_341266642.1">
    <property type="nucleotide sequence ID" value="NZ_CP146843.1"/>
</dbReference>
<dbReference type="EMBL" id="CP146843">
    <property type="protein sequence ID" value="WYY26233.1"/>
    <property type="molecule type" value="Genomic_DNA"/>
</dbReference>
<dbReference type="Proteomes" id="UP001484199">
    <property type="component" value="Chromosome"/>
</dbReference>
<proteinExistence type="predicted"/>
<protein>
    <recommendedName>
        <fullName evidence="4">Secreted protein</fullName>
    </recommendedName>
</protein>
<evidence type="ECO:0000256" key="1">
    <source>
        <dbReference type="SAM" id="Phobius"/>
    </source>
</evidence>
<keyword evidence="1" id="KW-0472">Membrane</keyword>
<organism evidence="2 3">
    <name type="scientific">Ash yellows phytoplasma</name>
    <dbReference type="NCBI Taxonomy" id="35780"/>
    <lineage>
        <taxon>Bacteria</taxon>
        <taxon>Bacillati</taxon>
        <taxon>Mycoplasmatota</taxon>
        <taxon>Mollicutes</taxon>
        <taxon>Acholeplasmatales</taxon>
        <taxon>Acholeplasmataceae</taxon>
        <taxon>Candidatus Phytoplasma</taxon>
        <taxon>16SrVII (Ash yellows group)</taxon>
    </lineage>
</organism>
<keyword evidence="3" id="KW-1185">Reference proteome</keyword>
<evidence type="ECO:0000313" key="3">
    <source>
        <dbReference type="Proteomes" id="UP001484199"/>
    </source>
</evidence>
<feature type="transmembrane region" description="Helical" evidence="1">
    <location>
        <begin position="12"/>
        <end position="32"/>
    </location>
</feature>
<reference evidence="2" key="1">
    <citation type="submission" date="2024-03" db="EMBL/GenBank/DDBJ databases">
        <title>The Complete Genome of 'Candidatus Phytoplasma fraxini' AshY1 from the Ash Yellows Group.</title>
        <authorList>
            <person name="Boehm J.W."/>
            <person name="Huettel B."/>
            <person name="Schneider B."/>
            <person name="Kube M."/>
        </authorList>
    </citation>
    <scope>NUCLEOTIDE SEQUENCE [LARGE SCALE GENOMIC DNA]</scope>
    <source>
        <strain evidence="2">AshY1</strain>
    </source>
</reference>
<name>A0ABZ2U7X8_ASHYP</name>